<feature type="transmembrane region" description="Helical" evidence="8">
    <location>
        <begin position="175"/>
        <end position="196"/>
    </location>
</feature>
<feature type="transmembrane region" description="Helical" evidence="8">
    <location>
        <begin position="151"/>
        <end position="168"/>
    </location>
</feature>
<evidence type="ECO:0000256" key="7">
    <source>
        <dbReference type="SAM" id="MobiDB-lite"/>
    </source>
</evidence>
<dbReference type="InterPro" id="IPR037185">
    <property type="entry name" value="EmrE-like"/>
</dbReference>
<protein>
    <submittedName>
        <fullName evidence="10">DMT family transporter</fullName>
    </submittedName>
</protein>
<accession>A0ABP8JZZ0</accession>
<dbReference type="Gene3D" id="1.10.3730.20">
    <property type="match status" value="1"/>
</dbReference>
<evidence type="ECO:0000313" key="10">
    <source>
        <dbReference type="EMBL" id="GAA4398712.1"/>
    </source>
</evidence>
<reference evidence="11" key="1">
    <citation type="journal article" date="2019" name="Int. J. Syst. Evol. Microbiol.">
        <title>The Global Catalogue of Microorganisms (GCM) 10K type strain sequencing project: providing services to taxonomists for standard genome sequencing and annotation.</title>
        <authorList>
            <consortium name="The Broad Institute Genomics Platform"/>
            <consortium name="The Broad Institute Genome Sequencing Center for Infectious Disease"/>
            <person name="Wu L."/>
            <person name="Ma J."/>
        </authorList>
    </citation>
    <scope>NUCLEOTIDE SEQUENCE [LARGE SCALE GENOMIC DNA]</scope>
    <source>
        <strain evidence="11">JCM 17738</strain>
    </source>
</reference>
<feature type="transmembrane region" description="Helical" evidence="8">
    <location>
        <begin position="69"/>
        <end position="89"/>
    </location>
</feature>
<dbReference type="Pfam" id="PF00892">
    <property type="entry name" value="EamA"/>
    <property type="match status" value="2"/>
</dbReference>
<dbReference type="EMBL" id="BAABFX010000033">
    <property type="protein sequence ID" value="GAA4398712.1"/>
    <property type="molecule type" value="Genomic_DNA"/>
</dbReference>
<keyword evidence="6 8" id="KW-0472">Membrane</keyword>
<dbReference type="SUPFAM" id="SSF103481">
    <property type="entry name" value="Multidrug resistance efflux transporter EmrE"/>
    <property type="match status" value="2"/>
</dbReference>
<feature type="transmembrane region" description="Helical" evidence="8">
    <location>
        <begin position="124"/>
        <end position="145"/>
    </location>
</feature>
<name>A0ABP8JZZ0_9MICO</name>
<evidence type="ECO:0000256" key="8">
    <source>
        <dbReference type="SAM" id="Phobius"/>
    </source>
</evidence>
<keyword evidence="4 8" id="KW-0812">Transmembrane</keyword>
<sequence>MSAPAGRTRLATLLLIGVTAVWGSTFFLIRDLVETVPPADFLTVRFGIAAIVMFALFRRQTLALSRRDLRIGVVLGVLYGSAQVLQTMGLQHTDASVSGFITGTYVVLTPVLGAVLLREHIRPVTWAAVALATAGLAVLSLRGFAVGAGEALTLLSAVLYAGHIVALGRWSTARAAVGLATVQAAVIAVVTGVAAVPGGLTLPADGGQWASLLYMALIAGAGALWAQTWAQAHLTATRAAIVMALEPVFAAFFAVLLGGESLTRRMLIGGAMVVTAMYLVELKSTPRDPDASAADDPPVEALHHDV</sequence>
<proteinExistence type="inferred from homology"/>
<feature type="domain" description="EamA" evidence="9">
    <location>
        <begin position="11"/>
        <end position="140"/>
    </location>
</feature>
<evidence type="ECO:0000256" key="5">
    <source>
        <dbReference type="ARBA" id="ARBA00022989"/>
    </source>
</evidence>
<keyword evidence="5 8" id="KW-1133">Transmembrane helix</keyword>
<feature type="domain" description="EamA" evidence="9">
    <location>
        <begin position="149"/>
        <end position="280"/>
    </location>
</feature>
<keyword evidence="11" id="KW-1185">Reference proteome</keyword>
<evidence type="ECO:0000256" key="6">
    <source>
        <dbReference type="ARBA" id="ARBA00023136"/>
    </source>
</evidence>
<comment type="similarity">
    <text evidence="2">Belongs to the EamA transporter family.</text>
</comment>
<keyword evidence="3" id="KW-1003">Cell membrane</keyword>
<feature type="compositionally biased region" description="Low complexity" evidence="7">
    <location>
        <begin position="291"/>
        <end position="300"/>
    </location>
</feature>
<dbReference type="PANTHER" id="PTHR42920">
    <property type="entry name" value="OS03G0707200 PROTEIN-RELATED"/>
    <property type="match status" value="1"/>
</dbReference>
<dbReference type="RefSeq" id="WP_159899619.1">
    <property type="nucleotide sequence ID" value="NZ_BAABFX010000033.1"/>
</dbReference>
<feature type="transmembrane region" description="Helical" evidence="8">
    <location>
        <begin position="208"/>
        <end position="226"/>
    </location>
</feature>
<evidence type="ECO:0000313" key="11">
    <source>
        <dbReference type="Proteomes" id="UP001500390"/>
    </source>
</evidence>
<dbReference type="InterPro" id="IPR051258">
    <property type="entry name" value="Diverse_Substrate_Transporter"/>
</dbReference>
<comment type="subcellular location">
    <subcellularLocation>
        <location evidence="1">Cell membrane</location>
        <topology evidence="1">Multi-pass membrane protein</topology>
    </subcellularLocation>
</comment>
<dbReference type="Proteomes" id="UP001500390">
    <property type="component" value="Unassembled WGS sequence"/>
</dbReference>
<comment type="caution">
    <text evidence="10">The sequence shown here is derived from an EMBL/GenBank/DDBJ whole genome shotgun (WGS) entry which is preliminary data.</text>
</comment>
<feature type="transmembrane region" description="Helical" evidence="8">
    <location>
        <begin position="39"/>
        <end position="57"/>
    </location>
</feature>
<evidence type="ECO:0000256" key="1">
    <source>
        <dbReference type="ARBA" id="ARBA00004651"/>
    </source>
</evidence>
<evidence type="ECO:0000256" key="2">
    <source>
        <dbReference type="ARBA" id="ARBA00007362"/>
    </source>
</evidence>
<gene>
    <name evidence="10" type="ORF">GCM10023153_23880</name>
</gene>
<feature type="region of interest" description="Disordered" evidence="7">
    <location>
        <begin position="287"/>
        <end position="306"/>
    </location>
</feature>
<feature type="transmembrane region" description="Helical" evidence="8">
    <location>
        <begin position="95"/>
        <end position="117"/>
    </location>
</feature>
<feature type="transmembrane region" description="Helical" evidence="8">
    <location>
        <begin position="238"/>
        <end position="256"/>
    </location>
</feature>
<dbReference type="InterPro" id="IPR000620">
    <property type="entry name" value="EamA_dom"/>
</dbReference>
<evidence type="ECO:0000259" key="9">
    <source>
        <dbReference type="Pfam" id="PF00892"/>
    </source>
</evidence>
<organism evidence="10 11">
    <name type="scientific">Ornithinibacter aureus</name>
    <dbReference type="NCBI Taxonomy" id="622664"/>
    <lineage>
        <taxon>Bacteria</taxon>
        <taxon>Bacillati</taxon>
        <taxon>Actinomycetota</taxon>
        <taxon>Actinomycetes</taxon>
        <taxon>Micrococcales</taxon>
        <taxon>Intrasporangiaceae</taxon>
        <taxon>Ornithinibacter</taxon>
    </lineage>
</organism>
<evidence type="ECO:0000256" key="4">
    <source>
        <dbReference type="ARBA" id="ARBA00022692"/>
    </source>
</evidence>
<dbReference type="PANTHER" id="PTHR42920:SF5">
    <property type="entry name" value="EAMA DOMAIN-CONTAINING PROTEIN"/>
    <property type="match status" value="1"/>
</dbReference>
<evidence type="ECO:0000256" key="3">
    <source>
        <dbReference type="ARBA" id="ARBA00022475"/>
    </source>
</evidence>